<evidence type="ECO:0000313" key="2">
    <source>
        <dbReference type="Proteomes" id="UP000184275"/>
    </source>
</evidence>
<organism evidence="1 2">
    <name type="scientific">Fibrobacter intestinalis</name>
    <dbReference type="NCBI Taxonomy" id="28122"/>
    <lineage>
        <taxon>Bacteria</taxon>
        <taxon>Pseudomonadati</taxon>
        <taxon>Fibrobacterota</taxon>
        <taxon>Fibrobacteria</taxon>
        <taxon>Fibrobacterales</taxon>
        <taxon>Fibrobacteraceae</taxon>
        <taxon>Fibrobacter</taxon>
    </lineage>
</organism>
<reference evidence="2" key="1">
    <citation type="submission" date="2016-11" db="EMBL/GenBank/DDBJ databases">
        <authorList>
            <person name="Varghese N."/>
            <person name="Submissions S."/>
        </authorList>
    </citation>
    <scope>NUCLEOTIDE SEQUENCE [LARGE SCALE GENOMIC DNA]</scope>
    <source>
        <strain evidence="2">UWOS</strain>
    </source>
</reference>
<name>A0A1M6SV57_9BACT</name>
<proteinExistence type="predicted"/>
<keyword evidence="2" id="KW-1185">Reference proteome</keyword>
<gene>
    <name evidence="1" type="ORF">SAMN05720469_10768</name>
</gene>
<evidence type="ECO:0000313" key="1">
    <source>
        <dbReference type="EMBL" id="SHK48468.1"/>
    </source>
</evidence>
<dbReference type="AlphaFoldDB" id="A0A1M6SV57"/>
<accession>A0A1M6SV57</accession>
<protein>
    <submittedName>
        <fullName evidence="1">Uncharacterized protein</fullName>
    </submittedName>
</protein>
<sequence length="70" mass="8352">MRIERIVSRSDCRREVLSEDCFESFYDKYETFFKFGVKFHSDELFLEGVSHYVVMSCSCLHRDIVTDVVD</sequence>
<dbReference type="Proteomes" id="UP000184275">
    <property type="component" value="Unassembled WGS sequence"/>
</dbReference>
<dbReference type="EMBL" id="FRAW01000007">
    <property type="protein sequence ID" value="SHK48468.1"/>
    <property type="molecule type" value="Genomic_DNA"/>
</dbReference>